<comment type="caution">
    <text evidence="2">The sequence shown here is derived from an EMBL/GenBank/DDBJ whole genome shotgun (WGS) entry which is preliminary data.</text>
</comment>
<keyword evidence="3" id="KW-1185">Reference proteome</keyword>
<evidence type="ECO:0000259" key="1">
    <source>
        <dbReference type="Pfam" id="PF08940"/>
    </source>
</evidence>
<name>A0ABS6AR06_9NOCA</name>
<sequence>MQANVGDQLLVHSHTVGMPDHTGEVIEVRGADGAPPYIVRFDDGHESLVFPGPDWVVRHA</sequence>
<reference evidence="2 3" key="1">
    <citation type="submission" date="2021-06" db="EMBL/GenBank/DDBJ databases">
        <title>Actinomycetes sequencing.</title>
        <authorList>
            <person name="Shan Q."/>
        </authorList>
    </citation>
    <scope>NUCLEOTIDE SEQUENCE [LARGE SCALE GENOMIC DNA]</scope>
    <source>
        <strain evidence="2 3">NEAU-G5</strain>
    </source>
</reference>
<gene>
    <name evidence="2" type="ORF">KO481_02660</name>
</gene>
<dbReference type="SUPFAM" id="SSF50118">
    <property type="entry name" value="Cell growth inhibitor/plasmid maintenance toxic component"/>
    <property type="match status" value="1"/>
</dbReference>
<evidence type="ECO:0000313" key="3">
    <source>
        <dbReference type="Proteomes" id="UP000733379"/>
    </source>
</evidence>
<organism evidence="2 3">
    <name type="scientific">Nocardia albiluteola</name>
    <dbReference type="NCBI Taxonomy" id="2842303"/>
    <lineage>
        <taxon>Bacteria</taxon>
        <taxon>Bacillati</taxon>
        <taxon>Actinomycetota</taxon>
        <taxon>Actinomycetes</taxon>
        <taxon>Mycobacteriales</taxon>
        <taxon>Nocardiaceae</taxon>
        <taxon>Nocardia</taxon>
    </lineage>
</organism>
<dbReference type="Proteomes" id="UP000733379">
    <property type="component" value="Unassembled WGS sequence"/>
</dbReference>
<dbReference type="InterPro" id="IPR015035">
    <property type="entry name" value="DUF1918"/>
</dbReference>
<evidence type="ECO:0000313" key="2">
    <source>
        <dbReference type="EMBL" id="MBU3060423.1"/>
    </source>
</evidence>
<accession>A0ABS6AR06</accession>
<dbReference type="Pfam" id="PF08940">
    <property type="entry name" value="DUF1918"/>
    <property type="match status" value="1"/>
</dbReference>
<dbReference type="Gene3D" id="2.30.30.440">
    <property type="entry name" value="Domain of unknown function DUF1918"/>
    <property type="match status" value="1"/>
</dbReference>
<dbReference type="RefSeq" id="WP_215915291.1">
    <property type="nucleotide sequence ID" value="NZ_JAHKNI010000001.1"/>
</dbReference>
<feature type="domain" description="DUF1918" evidence="1">
    <location>
        <begin position="1"/>
        <end position="57"/>
    </location>
</feature>
<proteinExistence type="predicted"/>
<protein>
    <submittedName>
        <fullName evidence="2">DUF1918 domain-containing protein</fullName>
    </submittedName>
</protein>
<dbReference type="EMBL" id="JAHKNI010000001">
    <property type="protein sequence ID" value="MBU3060423.1"/>
    <property type="molecule type" value="Genomic_DNA"/>
</dbReference>